<name>A0ABW1EEZ9_9BACT</name>
<evidence type="ECO:0000313" key="2">
    <source>
        <dbReference type="Proteomes" id="UP001596091"/>
    </source>
</evidence>
<accession>A0ABW1EEZ9</accession>
<keyword evidence="2" id="KW-1185">Reference proteome</keyword>
<comment type="caution">
    <text evidence="1">The sequence shown here is derived from an EMBL/GenBank/DDBJ whole genome shotgun (WGS) entry which is preliminary data.</text>
</comment>
<organism evidence="1 2">
    <name type="scientific">Acidicapsa dinghuensis</name>
    <dbReference type="NCBI Taxonomy" id="2218256"/>
    <lineage>
        <taxon>Bacteria</taxon>
        <taxon>Pseudomonadati</taxon>
        <taxon>Acidobacteriota</taxon>
        <taxon>Terriglobia</taxon>
        <taxon>Terriglobales</taxon>
        <taxon>Acidobacteriaceae</taxon>
        <taxon>Acidicapsa</taxon>
    </lineage>
</organism>
<dbReference type="Proteomes" id="UP001596091">
    <property type="component" value="Unassembled WGS sequence"/>
</dbReference>
<reference evidence="2" key="1">
    <citation type="journal article" date="2019" name="Int. J. Syst. Evol. Microbiol.">
        <title>The Global Catalogue of Microorganisms (GCM) 10K type strain sequencing project: providing services to taxonomists for standard genome sequencing and annotation.</title>
        <authorList>
            <consortium name="The Broad Institute Genomics Platform"/>
            <consortium name="The Broad Institute Genome Sequencing Center for Infectious Disease"/>
            <person name="Wu L."/>
            <person name="Ma J."/>
        </authorList>
    </citation>
    <scope>NUCLEOTIDE SEQUENCE [LARGE SCALE GENOMIC DNA]</scope>
    <source>
        <strain evidence="2">JCM 4087</strain>
    </source>
</reference>
<dbReference type="RefSeq" id="WP_263337564.1">
    <property type="nucleotide sequence ID" value="NZ_JAGSYH010000004.1"/>
</dbReference>
<gene>
    <name evidence="1" type="ORF">ACFPT7_06075</name>
</gene>
<sequence>MKTENNDRYRIRRERIALKLDALIKKHDLLAADDPERGLLLDQIWALNIAYNVEE</sequence>
<proteinExistence type="predicted"/>
<evidence type="ECO:0000313" key="1">
    <source>
        <dbReference type="EMBL" id="MFC5861852.1"/>
    </source>
</evidence>
<dbReference type="EMBL" id="JBHSPH010000002">
    <property type="protein sequence ID" value="MFC5861852.1"/>
    <property type="molecule type" value="Genomic_DNA"/>
</dbReference>
<protein>
    <submittedName>
        <fullName evidence="1">Uncharacterized protein</fullName>
    </submittedName>
</protein>